<protein>
    <recommendedName>
        <fullName evidence="8">trypsin</fullName>
        <ecNumber evidence="8">3.4.21.4</ecNumber>
    </recommendedName>
</protein>
<evidence type="ECO:0000256" key="9">
    <source>
        <dbReference type="RuleBase" id="RU363034"/>
    </source>
</evidence>
<feature type="domain" description="Peptidase S1" evidence="10">
    <location>
        <begin position="109"/>
        <end position="351"/>
    </location>
</feature>
<dbReference type="STRING" id="76193.A0A194RCA3"/>
<evidence type="ECO:0000256" key="5">
    <source>
        <dbReference type="ARBA" id="ARBA00022825"/>
    </source>
</evidence>
<dbReference type="GO" id="GO:0016485">
    <property type="term" value="P:protein processing"/>
    <property type="evidence" value="ECO:0007669"/>
    <property type="project" value="UniProtKB-ARBA"/>
</dbReference>
<evidence type="ECO:0000256" key="1">
    <source>
        <dbReference type="ARBA" id="ARBA00004613"/>
    </source>
</evidence>
<evidence type="ECO:0000256" key="3">
    <source>
        <dbReference type="ARBA" id="ARBA00022670"/>
    </source>
</evidence>
<dbReference type="EMBL" id="KQ460397">
    <property type="protein sequence ID" value="KPJ15232.1"/>
    <property type="molecule type" value="Genomic_DNA"/>
</dbReference>
<dbReference type="PROSITE" id="PS50240">
    <property type="entry name" value="TRYPSIN_DOM"/>
    <property type="match status" value="1"/>
</dbReference>
<dbReference type="FunFam" id="2.40.10.10:FF:000047">
    <property type="entry name" value="Trypsin eta"/>
    <property type="match status" value="1"/>
</dbReference>
<evidence type="ECO:0000313" key="11">
    <source>
        <dbReference type="EMBL" id="KPJ15232.1"/>
    </source>
</evidence>
<evidence type="ECO:0000313" key="12">
    <source>
        <dbReference type="Proteomes" id="UP000053240"/>
    </source>
</evidence>
<dbReference type="Gene3D" id="2.40.10.10">
    <property type="entry name" value="Trypsin-like serine proteases"/>
    <property type="match status" value="2"/>
</dbReference>
<dbReference type="CDD" id="cd00190">
    <property type="entry name" value="Tryp_SPc"/>
    <property type="match status" value="1"/>
</dbReference>
<dbReference type="InParanoid" id="A0A194RCA3"/>
<dbReference type="AlphaFoldDB" id="A0A194RCA3"/>
<gene>
    <name evidence="11" type="ORF">RR48_09259</name>
</gene>
<name>A0A194RCA3_PAPMA</name>
<dbReference type="InterPro" id="IPR001314">
    <property type="entry name" value="Peptidase_S1A"/>
</dbReference>
<dbReference type="GO" id="GO:0004252">
    <property type="term" value="F:serine-type endopeptidase activity"/>
    <property type="evidence" value="ECO:0007669"/>
    <property type="project" value="UniProtKB-EC"/>
</dbReference>
<evidence type="ECO:0000256" key="7">
    <source>
        <dbReference type="ARBA" id="ARBA00036320"/>
    </source>
</evidence>
<reference evidence="11 12" key="1">
    <citation type="journal article" date="2015" name="Nat. Commun.">
        <title>Outbred genome sequencing and CRISPR/Cas9 gene editing in butterflies.</title>
        <authorList>
            <person name="Li X."/>
            <person name="Fan D."/>
            <person name="Zhang W."/>
            <person name="Liu G."/>
            <person name="Zhang L."/>
            <person name="Zhao L."/>
            <person name="Fang X."/>
            <person name="Chen L."/>
            <person name="Dong Y."/>
            <person name="Chen Y."/>
            <person name="Ding Y."/>
            <person name="Zhao R."/>
            <person name="Feng M."/>
            <person name="Zhu Y."/>
            <person name="Feng Y."/>
            <person name="Jiang X."/>
            <person name="Zhu D."/>
            <person name="Xiang H."/>
            <person name="Feng X."/>
            <person name="Li S."/>
            <person name="Wang J."/>
            <person name="Zhang G."/>
            <person name="Kronforst M.R."/>
            <person name="Wang W."/>
        </authorList>
    </citation>
    <scope>NUCLEOTIDE SEQUENCE [LARGE SCALE GENOMIC DNA]</scope>
    <source>
        <strain evidence="11">Ya'a_city_454_Pm</strain>
        <tissue evidence="11">Whole body</tissue>
    </source>
</reference>
<dbReference type="PROSITE" id="PS00135">
    <property type="entry name" value="TRYPSIN_SER"/>
    <property type="match status" value="1"/>
</dbReference>
<evidence type="ECO:0000256" key="8">
    <source>
        <dbReference type="ARBA" id="ARBA00038868"/>
    </source>
</evidence>
<dbReference type="InterPro" id="IPR033116">
    <property type="entry name" value="TRYPSIN_SER"/>
</dbReference>
<keyword evidence="12" id="KW-1185">Reference proteome</keyword>
<comment type="catalytic activity">
    <reaction evidence="7">
        <text>Preferential cleavage: Arg-|-Xaa, Lys-|-Xaa.</text>
        <dbReference type="EC" id="3.4.21.4"/>
    </reaction>
</comment>
<keyword evidence="4 9" id="KW-0378">Hydrolase</keyword>
<accession>A0A194RCA3</accession>
<dbReference type="SMART" id="SM00020">
    <property type="entry name" value="Tryp_SPc"/>
    <property type="match status" value="1"/>
</dbReference>
<dbReference type="InterPro" id="IPR043504">
    <property type="entry name" value="Peptidase_S1_PA_chymotrypsin"/>
</dbReference>
<dbReference type="GO" id="GO:0005576">
    <property type="term" value="C:extracellular region"/>
    <property type="evidence" value="ECO:0007669"/>
    <property type="project" value="UniProtKB-SubCell"/>
</dbReference>
<keyword evidence="5 9" id="KW-0720">Serine protease</keyword>
<dbReference type="InterPro" id="IPR018114">
    <property type="entry name" value="TRYPSIN_HIS"/>
</dbReference>
<organism evidence="11 12">
    <name type="scientific">Papilio machaon</name>
    <name type="common">Old World swallowtail butterfly</name>
    <dbReference type="NCBI Taxonomy" id="76193"/>
    <lineage>
        <taxon>Eukaryota</taxon>
        <taxon>Metazoa</taxon>
        <taxon>Ecdysozoa</taxon>
        <taxon>Arthropoda</taxon>
        <taxon>Hexapoda</taxon>
        <taxon>Insecta</taxon>
        <taxon>Pterygota</taxon>
        <taxon>Neoptera</taxon>
        <taxon>Endopterygota</taxon>
        <taxon>Lepidoptera</taxon>
        <taxon>Glossata</taxon>
        <taxon>Ditrysia</taxon>
        <taxon>Papilionoidea</taxon>
        <taxon>Papilionidae</taxon>
        <taxon>Papilioninae</taxon>
        <taxon>Papilio</taxon>
    </lineage>
</organism>
<evidence type="ECO:0000259" key="10">
    <source>
        <dbReference type="PROSITE" id="PS50240"/>
    </source>
</evidence>
<keyword evidence="2" id="KW-0964">Secreted</keyword>
<dbReference type="PANTHER" id="PTHR24252">
    <property type="entry name" value="ACROSIN-RELATED"/>
    <property type="match status" value="1"/>
</dbReference>
<comment type="subcellular location">
    <subcellularLocation>
        <location evidence="1">Secreted</location>
    </subcellularLocation>
</comment>
<dbReference type="PROSITE" id="PS00134">
    <property type="entry name" value="TRYPSIN_HIS"/>
    <property type="match status" value="1"/>
</dbReference>
<evidence type="ECO:0000256" key="2">
    <source>
        <dbReference type="ARBA" id="ARBA00022525"/>
    </source>
</evidence>
<dbReference type="EC" id="3.4.21.4" evidence="8"/>
<evidence type="ECO:0000256" key="4">
    <source>
        <dbReference type="ARBA" id="ARBA00022801"/>
    </source>
</evidence>
<dbReference type="InterPro" id="IPR009003">
    <property type="entry name" value="Peptidase_S1_PA"/>
</dbReference>
<dbReference type="SUPFAM" id="SSF50494">
    <property type="entry name" value="Trypsin-like serine proteases"/>
    <property type="match status" value="1"/>
</dbReference>
<dbReference type="FunCoup" id="A0A194RCA3">
    <property type="interactions" value="46"/>
</dbReference>
<dbReference type="Pfam" id="PF00089">
    <property type="entry name" value="Trypsin"/>
    <property type="match status" value="1"/>
</dbReference>
<proteinExistence type="predicted"/>
<evidence type="ECO:0000256" key="6">
    <source>
        <dbReference type="ARBA" id="ARBA00023157"/>
    </source>
</evidence>
<keyword evidence="3 9" id="KW-0645">Protease</keyword>
<dbReference type="Proteomes" id="UP000053240">
    <property type="component" value="Unassembled WGS sequence"/>
</dbReference>
<dbReference type="PRINTS" id="PR00722">
    <property type="entry name" value="CHYMOTRYPSIN"/>
</dbReference>
<dbReference type="PANTHER" id="PTHR24252:SF7">
    <property type="entry name" value="HYALIN"/>
    <property type="match status" value="1"/>
</dbReference>
<keyword evidence="6" id="KW-1015">Disulfide bond</keyword>
<sequence>MAASLTAPQHSALADEIHNRKYHEYKRCGFKDVTEIVCCPQKPIDKYGETTRKKARIADIECKKITDTVIPPLDLHIIGGEAVSVGEFPHMVKCKKITDTVIPPLDLHIIGGEAVSVGEFPHMVALGYPEGDGYNFMCGATLLSDTFVLTAAHCVDTIDQIKPAIARLGVVELGSTARNNETDVDVAEIIVHPNYTRRYKYHDLSLIRLSKRVEYSSVLSPACLYTSLQDPTVPLTITGWGKTSTTRNVRSNMLLKAKVSIVGREKCNENYSMWRKLPNGISNEQLCAGDPQGLRDTCQGDSGGPLQALTEADGHYRVVGVTSFGRGCGSPVPGVYTRLALYLDWIESKHLQFLAL</sequence>
<dbReference type="InterPro" id="IPR001254">
    <property type="entry name" value="Trypsin_dom"/>
</dbReference>